<sequence>MKISRYFDSAILKPNMTEDEVKQAIKDCIACDSYTVCVRPCDIALAVEMCKGTNTKVSCVLDFPHGDSTAEGKAALAELYAPTGVAEIDMVMNYGYARSGKWDEVKRGIEGVVKAAKKHGVGVKVIFETCELTEEEIRRGTEICIEAGADFVKTSTGFAASGASEEAVTTMLDEAKGRIKVKPSGGIRNYETAKKYVDMGASRLGIGFGTALKICEGEKEAEK</sequence>
<evidence type="ECO:0000256" key="5">
    <source>
        <dbReference type="ARBA" id="ARBA00048791"/>
    </source>
</evidence>
<dbReference type="PIRSF" id="PIRSF001357">
    <property type="entry name" value="DeoC"/>
    <property type="match status" value="1"/>
</dbReference>
<dbReference type="PANTHER" id="PTHR10889">
    <property type="entry name" value="DEOXYRIBOSE-PHOSPHATE ALDOLASE"/>
    <property type="match status" value="1"/>
</dbReference>
<evidence type="ECO:0000256" key="4">
    <source>
        <dbReference type="ARBA" id="ARBA00023270"/>
    </source>
</evidence>
<dbReference type="Pfam" id="PF01791">
    <property type="entry name" value="DeoC"/>
    <property type="match status" value="1"/>
</dbReference>
<dbReference type="Gene3D" id="3.20.20.70">
    <property type="entry name" value="Aldolase class I"/>
    <property type="match status" value="1"/>
</dbReference>
<dbReference type="Proteomes" id="UP001652461">
    <property type="component" value="Unassembled WGS sequence"/>
</dbReference>
<gene>
    <name evidence="6 7" type="primary">deoC</name>
    <name evidence="7" type="ORF">OCV63_14155</name>
</gene>
<dbReference type="InterPro" id="IPR002915">
    <property type="entry name" value="DeoC/FbaB/LacD_aldolase"/>
</dbReference>
<feature type="active site" description="Schiff-base intermediate with acetaldehyde" evidence="6">
    <location>
        <position position="153"/>
    </location>
</feature>
<dbReference type="HAMAP" id="MF_00114">
    <property type="entry name" value="DeoC_type1"/>
    <property type="match status" value="1"/>
</dbReference>
<comment type="function">
    <text evidence="6">Catalyzes a reversible aldol reaction between acetaldehyde and D-glyceraldehyde 3-phosphate to generate 2-deoxy-D-ribose 5-phosphate.</text>
</comment>
<dbReference type="InterPro" id="IPR013785">
    <property type="entry name" value="Aldolase_TIM"/>
</dbReference>
<dbReference type="InterPro" id="IPR028581">
    <property type="entry name" value="DeoC_typeI"/>
</dbReference>
<dbReference type="InterPro" id="IPR011343">
    <property type="entry name" value="DeoC"/>
</dbReference>
<comment type="pathway">
    <text evidence="6">Carbohydrate degradation; 2-deoxy-D-ribose 1-phosphate degradation; D-glyceraldehyde 3-phosphate and acetaldehyde from 2-deoxy-alpha-D-ribose 1-phosphate: step 2/2.</text>
</comment>
<reference evidence="7 8" key="1">
    <citation type="journal article" date="2021" name="ISME Commun">
        <title>Automated analysis of genomic sequences facilitates high-throughput and comprehensive description of bacteria.</title>
        <authorList>
            <person name="Hitch T.C.A."/>
        </authorList>
    </citation>
    <scope>NUCLEOTIDE SEQUENCE [LARGE SCALE GENOMIC DNA]</scope>
    <source>
        <strain evidence="7 8">Sanger_04</strain>
    </source>
</reference>
<name>A0ABT2S0S5_9FIRM</name>
<comment type="catalytic activity">
    <reaction evidence="5 6">
        <text>2-deoxy-D-ribose 5-phosphate = D-glyceraldehyde 3-phosphate + acetaldehyde</text>
        <dbReference type="Rhea" id="RHEA:12821"/>
        <dbReference type="ChEBI" id="CHEBI:15343"/>
        <dbReference type="ChEBI" id="CHEBI:59776"/>
        <dbReference type="ChEBI" id="CHEBI:62877"/>
        <dbReference type="EC" id="4.1.2.4"/>
    </reaction>
</comment>
<comment type="caution">
    <text evidence="7">The sequence shown here is derived from an EMBL/GenBank/DDBJ whole genome shotgun (WGS) entry which is preliminary data.</text>
</comment>
<feature type="active site" description="Proton donor/acceptor" evidence="6">
    <location>
        <position position="89"/>
    </location>
</feature>
<protein>
    <recommendedName>
        <fullName evidence="6">Deoxyribose-phosphate aldolase</fullName>
        <shortName evidence="6">DERA</shortName>
        <ecNumber evidence="6">4.1.2.4</ecNumber>
    </recommendedName>
    <alternativeName>
        <fullName evidence="6">2-deoxy-D-ribose 5-phosphate aldolase</fullName>
    </alternativeName>
    <alternativeName>
        <fullName evidence="6">Phosphodeoxyriboaldolase</fullName>
        <shortName evidence="6">Deoxyriboaldolase</shortName>
    </alternativeName>
</protein>
<proteinExistence type="inferred from homology"/>
<evidence type="ECO:0000256" key="2">
    <source>
        <dbReference type="ARBA" id="ARBA00022490"/>
    </source>
</evidence>
<dbReference type="RefSeq" id="WP_158364910.1">
    <property type="nucleotide sequence ID" value="NZ_JAOQKC010000023.1"/>
</dbReference>
<accession>A0ABT2S0S5</accession>
<evidence type="ECO:0000256" key="1">
    <source>
        <dbReference type="ARBA" id="ARBA00010936"/>
    </source>
</evidence>
<evidence type="ECO:0000313" key="7">
    <source>
        <dbReference type="EMBL" id="MCU6698022.1"/>
    </source>
</evidence>
<evidence type="ECO:0000313" key="8">
    <source>
        <dbReference type="Proteomes" id="UP001652461"/>
    </source>
</evidence>
<keyword evidence="2 6" id="KW-0963">Cytoplasm</keyword>
<keyword evidence="3 6" id="KW-0456">Lyase</keyword>
<dbReference type="NCBIfam" id="TIGR00126">
    <property type="entry name" value="deoC"/>
    <property type="match status" value="1"/>
</dbReference>
<dbReference type="PANTHER" id="PTHR10889:SF1">
    <property type="entry name" value="DEOXYRIBOSE-PHOSPHATE ALDOLASE"/>
    <property type="match status" value="1"/>
</dbReference>
<feature type="active site" description="Proton donor/acceptor" evidence="6">
    <location>
        <position position="182"/>
    </location>
</feature>
<keyword evidence="8" id="KW-1185">Reference proteome</keyword>
<dbReference type="EMBL" id="JAOQKC010000023">
    <property type="protein sequence ID" value="MCU6698022.1"/>
    <property type="molecule type" value="Genomic_DNA"/>
</dbReference>
<comment type="subcellular location">
    <subcellularLocation>
        <location evidence="6">Cytoplasm</location>
    </subcellularLocation>
</comment>
<dbReference type="SMART" id="SM01133">
    <property type="entry name" value="DeoC"/>
    <property type="match status" value="1"/>
</dbReference>
<organism evidence="7 8">
    <name type="scientific">Laedolimicola ammoniilytica</name>
    <dbReference type="NCBI Taxonomy" id="2981771"/>
    <lineage>
        <taxon>Bacteria</taxon>
        <taxon>Bacillati</taxon>
        <taxon>Bacillota</taxon>
        <taxon>Clostridia</taxon>
        <taxon>Lachnospirales</taxon>
        <taxon>Lachnospiraceae</taxon>
        <taxon>Laedolimicola</taxon>
    </lineage>
</organism>
<evidence type="ECO:0000256" key="3">
    <source>
        <dbReference type="ARBA" id="ARBA00023239"/>
    </source>
</evidence>
<dbReference type="SUPFAM" id="SSF51569">
    <property type="entry name" value="Aldolase"/>
    <property type="match status" value="1"/>
</dbReference>
<evidence type="ECO:0000256" key="6">
    <source>
        <dbReference type="HAMAP-Rule" id="MF_00114"/>
    </source>
</evidence>
<dbReference type="CDD" id="cd00959">
    <property type="entry name" value="DeoC"/>
    <property type="match status" value="1"/>
</dbReference>
<dbReference type="GO" id="GO:0004139">
    <property type="term" value="F:deoxyribose-phosphate aldolase activity"/>
    <property type="evidence" value="ECO:0007669"/>
    <property type="project" value="UniProtKB-EC"/>
</dbReference>
<dbReference type="EC" id="4.1.2.4" evidence="6"/>
<keyword evidence="4 6" id="KW-0704">Schiff base</keyword>
<comment type="similarity">
    <text evidence="1 6">Belongs to the DeoC/FbaB aldolase family. DeoC type 1 subfamily.</text>
</comment>